<evidence type="ECO:0000256" key="1">
    <source>
        <dbReference type="ARBA" id="ARBA00001966"/>
    </source>
</evidence>
<keyword evidence="14" id="KW-0206">Cytoskeleton</keyword>
<dbReference type="GO" id="GO:0003777">
    <property type="term" value="F:microtubule motor activity"/>
    <property type="evidence" value="ECO:0007669"/>
    <property type="project" value="InterPro"/>
</dbReference>
<dbReference type="Proteomes" id="UP000479190">
    <property type="component" value="Unassembled WGS sequence"/>
</dbReference>
<dbReference type="OrthoDB" id="3176171at2759"/>
<dbReference type="GO" id="GO:0005524">
    <property type="term" value="F:ATP binding"/>
    <property type="evidence" value="ECO:0007669"/>
    <property type="project" value="UniProtKB-UniRule"/>
</dbReference>
<dbReference type="GO" id="GO:0007018">
    <property type="term" value="P:microtubule-based movement"/>
    <property type="evidence" value="ECO:0007669"/>
    <property type="project" value="InterPro"/>
</dbReference>
<keyword evidence="11 18" id="KW-0175">Coiled coil</keyword>
<evidence type="ECO:0000256" key="4">
    <source>
        <dbReference type="ARBA" id="ARBA00022490"/>
    </source>
</evidence>
<feature type="coiled-coil region" evidence="18">
    <location>
        <begin position="544"/>
        <end position="650"/>
    </location>
</feature>
<dbReference type="SMART" id="SM01114">
    <property type="entry name" value="CXC"/>
    <property type="match status" value="1"/>
</dbReference>
<dbReference type="GO" id="GO:0051536">
    <property type="term" value="F:iron-sulfur cluster binding"/>
    <property type="evidence" value="ECO:0007669"/>
    <property type="project" value="UniProtKB-KW"/>
</dbReference>
<gene>
    <name evidence="20" type="ORF">TBRA_LOCUS2971</name>
</gene>
<evidence type="ECO:0000256" key="14">
    <source>
        <dbReference type="ARBA" id="ARBA00023212"/>
    </source>
</evidence>
<evidence type="ECO:0000313" key="20">
    <source>
        <dbReference type="EMBL" id="CAB0030988.1"/>
    </source>
</evidence>
<keyword evidence="6" id="KW-0479">Metal-binding</keyword>
<feature type="coiled-coil region" evidence="18">
    <location>
        <begin position="756"/>
        <end position="816"/>
    </location>
</feature>
<comment type="similarity">
    <text evidence="17">Belongs to the TRAFAC class myosin-kinesin ATPase superfamily. Kinesin family.</text>
</comment>
<evidence type="ECO:0000256" key="5">
    <source>
        <dbReference type="ARBA" id="ARBA00022701"/>
    </source>
</evidence>
<evidence type="ECO:0000313" key="21">
    <source>
        <dbReference type="Proteomes" id="UP000479190"/>
    </source>
</evidence>
<dbReference type="GO" id="GO:0005829">
    <property type="term" value="C:cytosol"/>
    <property type="evidence" value="ECO:0007669"/>
    <property type="project" value="UniProtKB-ARBA"/>
</dbReference>
<evidence type="ECO:0000256" key="3">
    <source>
        <dbReference type="ARBA" id="ARBA00004245"/>
    </source>
</evidence>
<feature type="domain" description="Kinesin motor" evidence="19">
    <location>
        <begin position="5"/>
        <end position="330"/>
    </location>
</feature>
<dbReference type="FunFam" id="3.40.850.10:FF:000038">
    <property type="entry name" value="chromosome-associated kinesin KIF4A"/>
    <property type="match status" value="1"/>
</dbReference>
<comment type="subcellular location">
    <subcellularLocation>
        <location evidence="3">Cytoplasm</location>
        <location evidence="3">Cytoskeleton</location>
    </subcellularLocation>
    <subcellularLocation>
        <location evidence="2">Nucleus</location>
    </subcellularLocation>
</comment>
<dbReference type="GO" id="GO:0003677">
    <property type="term" value="F:DNA binding"/>
    <property type="evidence" value="ECO:0007669"/>
    <property type="project" value="UniProtKB-KW"/>
</dbReference>
<evidence type="ECO:0000256" key="13">
    <source>
        <dbReference type="ARBA" id="ARBA00023175"/>
    </source>
</evidence>
<evidence type="ECO:0000259" key="19">
    <source>
        <dbReference type="PROSITE" id="PS50067"/>
    </source>
</evidence>
<evidence type="ECO:0000256" key="2">
    <source>
        <dbReference type="ARBA" id="ARBA00004123"/>
    </source>
</evidence>
<keyword evidence="5" id="KW-0493">Microtubule</keyword>
<keyword evidence="15" id="KW-0539">Nucleus</keyword>
<dbReference type="SUPFAM" id="SSF52540">
    <property type="entry name" value="P-loop containing nucleoside triphosphate hydrolases"/>
    <property type="match status" value="1"/>
</dbReference>
<dbReference type="Gene3D" id="3.40.850.10">
    <property type="entry name" value="Kinesin motor domain"/>
    <property type="match status" value="1"/>
</dbReference>
<evidence type="ECO:0000256" key="6">
    <source>
        <dbReference type="ARBA" id="ARBA00022723"/>
    </source>
</evidence>
<evidence type="ECO:0000256" key="12">
    <source>
        <dbReference type="ARBA" id="ARBA00023125"/>
    </source>
</evidence>
<keyword evidence="12" id="KW-0238">DNA-binding</keyword>
<dbReference type="InterPro" id="IPR019821">
    <property type="entry name" value="Kinesin_motor_CS"/>
</dbReference>
<evidence type="ECO:0000256" key="10">
    <source>
        <dbReference type="ARBA" id="ARBA00023014"/>
    </source>
</evidence>
<dbReference type="GO" id="GO:0007052">
    <property type="term" value="P:mitotic spindle organization"/>
    <property type="evidence" value="ECO:0007669"/>
    <property type="project" value="TreeGrafter"/>
</dbReference>
<keyword evidence="9" id="KW-0408">Iron</keyword>
<keyword evidence="7 17" id="KW-0547">Nucleotide-binding</keyword>
<evidence type="ECO:0000256" key="7">
    <source>
        <dbReference type="ARBA" id="ARBA00022741"/>
    </source>
</evidence>
<dbReference type="PANTHER" id="PTHR47969:SF15">
    <property type="entry name" value="CHROMOSOME-ASSOCIATED KINESIN KIF4A-RELATED"/>
    <property type="match status" value="1"/>
</dbReference>
<evidence type="ECO:0000256" key="18">
    <source>
        <dbReference type="SAM" id="Coils"/>
    </source>
</evidence>
<keyword evidence="8 17" id="KW-0067">ATP-binding</keyword>
<dbReference type="PROSITE" id="PS50067">
    <property type="entry name" value="KINESIN_MOTOR_2"/>
    <property type="match status" value="1"/>
</dbReference>
<comment type="cofactor">
    <cofactor evidence="1">
        <name>[4Fe-4S] cluster</name>
        <dbReference type="ChEBI" id="CHEBI:49883"/>
    </cofactor>
</comment>
<dbReference type="GO" id="GO:0051231">
    <property type="term" value="P:spindle elongation"/>
    <property type="evidence" value="ECO:0007669"/>
    <property type="project" value="TreeGrafter"/>
</dbReference>
<sequence>MTDDLVKVAVRIRPMIQSELDKGSQTCLNVIPGQQQIHIPSSEKAFTFNYVFASDSSQEHFYNSAIKNMVSNIFEGYNVTILAYGQTGSGKTFSMGTNYNENDANCGIIPRAVHDIFEQIGQKKDWDFTVTVSFMELYKEQLYDLLSKKPRNQCAVDIREDVKGIRIVGLTEVPVNDTASTLQCLADGSLCRATGATAMNVQSSRSHAIFTISVKQEKKNEPDSAKFAKFHLVDLAGSERSKKTQATGERFKEGVNINKGLLALGNVISQLGENGNSSYVGYRDSKLTRLLQDSLGGNSVTLMIACVSPADYNIEETISTLRYADRAKKIKNKPIVNQDPHIAEITNLKKIIKELQSALYTSPDVNNGNSCPPEHQELVEKNRSLQRKLRGLTETLNSNLAEMVHMHELADLAEQSREQFKTSIAAILEDCENLLKEFDSDSSTMESQKTKLENICFKIMAIQKEQKEAIDKLVTYELSMECNNDLSTNSEILSNSIENPNIHNETYDLDEKHEEHTLQQAERVEDVQYINRQLAIKEELVSNLLKNSSQVAEYQKELDEMEQEIKTLHAEKDELLQQLKNVQANNASAKLSEARRKKVQELEKKIAELQRKCLEQNKVIKNKEKSDIQIKSLSNEIMNLKQTKVKLIRSMRSETDKFNKWKRSREQELVKLKDQDRKRLNQINKMQAEHNKQKNVFRRKMEEAQAIQKRLKDALDLQKRATLRKEKTANAKDDIHAWVTQELEVLLSTVYAECTLNKLKKDKAVFAKQLAELQLQKESQPSQSNQAQISELMEFVELRNKQIKNLEQNIQESNQENRAKTRWQSLSSMTDAKEALKTLFDITAAKGKDFSLLQSKYNDLEETVEKMKAQIEKYEIRESNSKLRKKDLGLPEQRDDLLDDSEKDTQIEQLKQQVEEYKQKIDILENRILTEVDGNSKESRHNKNTKPKPKALTDLYETSFGFSDESVINDDDENDPDWTKTPLYNRIQKLEKTTKNVGKDITAVPMKRSFSGEVKCSCKTQCSSRLCTCRRNEVSCGNCNCDPNLCQNQFTENVRNDNFKKFDYKHIFNKHMIFFFQTRRTLFTDVKTEQELENGEMKKPNNYHNKYNVKIVKKGIKKFF</sequence>
<dbReference type="Pfam" id="PF25764">
    <property type="entry name" value="KIF21A_4th"/>
    <property type="match status" value="1"/>
</dbReference>
<keyword evidence="10" id="KW-0411">Iron-sulfur</keyword>
<dbReference type="GO" id="GO:0046872">
    <property type="term" value="F:metal ion binding"/>
    <property type="evidence" value="ECO:0007669"/>
    <property type="project" value="UniProtKB-KW"/>
</dbReference>
<dbReference type="GO" id="GO:0005875">
    <property type="term" value="C:microtubule associated complex"/>
    <property type="evidence" value="ECO:0007669"/>
    <property type="project" value="TreeGrafter"/>
</dbReference>
<dbReference type="GO" id="GO:0005634">
    <property type="term" value="C:nucleus"/>
    <property type="evidence" value="ECO:0007669"/>
    <property type="project" value="UniProtKB-SubCell"/>
</dbReference>
<dbReference type="PANTHER" id="PTHR47969">
    <property type="entry name" value="CHROMOSOME-ASSOCIATED KINESIN KIF4A-RELATED"/>
    <property type="match status" value="1"/>
</dbReference>
<proteinExistence type="inferred from homology"/>
<dbReference type="EMBL" id="CADCXV010000602">
    <property type="protein sequence ID" value="CAB0030988.1"/>
    <property type="molecule type" value="Genomic_DNA"/>
</dbReference>
<dbReference type="InterPro" id="IPR033467">
    <property type="entry name" value="Tesmin/TSO1-like_CXC"/>
</dbReference>
<feature type="coiled-coil region" evidence="18">
    <location>
        <begin position="850"/>
        <end position="927"/>
    </location>
</feature>
<evidence type="ECO:0000256" key="8">
    <source>
        <dbReference type="ARBA" id="ARBA00022840"/>
    </source>
</evidence>
<name>A0A6H5I083_9HYME</name>
<comment type="cofactor">
    <cofactor evidence="16">
        <name>[2Fe-2S] cluster</name>
        <dbReference type="ChEBI" id="CHEBI:190135"/>
    </cofactor>
</comment>
<evidence type="ECO:0000256" key="17">
    <source>
        <dbReference type="PROSITE-ProRule" id="PRU00283"/>
    </source>
</evidence>
<protein>
    <recommendedName>
        <fullName evidence="19">Kinesin motor domain-containing protein</fullName>
    </recommendedName>
</protein>
<evidence type="ECO:0000256" key="9">
    <source>
        <dbReference type="ARBA" id="ARBA00023004"/>
    </source>
</evidence>
<dbReference type="InterPro" id="IPR027640">
    <property type="entry name" value="Kinesin-like_fam"/>
</dbReference>
<evidence type="ECO:0000256" key="16">
    <source>
        <dbReference type="ARBA" id="ARBA00034078"/>
    </source>
</evidence>
<reference evidence="20 21" key="1">
    <citation type="submission" date="2020-02" db="EMBL/GenBank/DDBJ databases">
        <authorList>
            <person name="Ferguson B K."/>
        </authorList>
    </citation>
    <scope>NUCLEOTIDE SEQUENCE [LARGE SCALE GENOMIC DNA]</scope>
</reference>
<evidence type="ECO:0000256" key="11">
    <source>
        <dbReference type="ARBA" id="ARBA00023054"/>
    </source>
</evidence>
<organism evidence="20 21">
    <name type="scientific">Trichogramma brassicae</name>
    <dbReference type="NCBI Taxonomy" id="86971"/>
    <lineage>
        <taxon>Eukaryota</taxon>
        <taxon>Metazoa</taxon>
        <taxon>Ecdysozoa</taxon>
        <taxon>Arthropoda</taxon>
        <taxon>Hexapoda</taxon>
        <taxon>Insecta</taxon>
        <taxon>Pterygota</taxon>
        <taxon>Neoptera</taxon>
        <taxon>Endopterygota</taxon>
        <taxon>Hymenoptera</taxon>
        <taxon>Apocrita</taxon>
        <taxon>Proctotrupomorpha</taxon>
        <taxon>Chalcidoidea</taxon>
        <taxon>Trichogrammatidae</taxon>
        <taxon>Trichogramma</taxon>
    </lineage>
</organism>
<feature type="binding site" evidence="17">
    <location>
        <begin position="85"/>
        <end position="92"/>
    </location>
    <ligand>
        <name>ATP</name>
        <dbReference type="ChEBI" id="CHEBI:30616"/>
    </ligand>
</feature>
<accession>A0A6H5I083</accession>
<keyword evidence="13 17" id="KW-0505">Motor protein</keyword>
<dbReference type="AlphaFoldDB" id="A0A6H5I083"/>
<evidence type="ECO:0000256" key="15">
    <source>
        <dbReference type="ARBA" id="ARBA00023242"/>
    </source>
</evidence>
<dbReference type="InterPro" id="IPR027417">
    <property type="entry name" value="P-loop_NTPase"/>
</dbReference>
<dbReference type="GO" id="GO:0008017">
    <property type="term" value="F:microtubule binding"/>
    <property type="evidence" value="ECO:0007669"/>
    <property type="project" value="InterPro"/>
</dbReference>
<keyword evidence="4" id="KW-0963">Cytoplasm</keyword>
<dbReference type="PRINTS" id="PR00380">
    <property type="entry name" value="KINESINHEAVY"/>
</dbReference>
<dbReference type="GO" id="GO:0005874">
    <property type="term" value="C:microtubule"/>
    <property type="evidence" value="ECO:0007669"/>
    <property type="project" value="UniProtKB-KW"/>
</dbReference>
<dbReference type="InterPro" id="IPR036961">
    <property type="entry name" value="Kinesin_motor_dom_sf"/>
</dbReference>
<dbReference type="InterPro" id="IPR001752">
    <property type="entry name" value="Kinesin_motor_dom"/>
</dbReference>
<dbReference type="PROSITE" id="PS00411">
    <property type="entry name" value="KINESIN_MOTOR_1"/>
    <property type="match status" value="1"/>
</dbReference>
<dbReference type="CDD" id="cd01372">
    <property type="entry name" value="KISc_KIF4"/>
    <property type="match status" value="1"/>
</dbReference>
<dbReference type="Pfam" id="PF00225">
    <property type="entry name" value="Kinesin"/>
    <property type="match status" value="1"/>
</dbReference>
<dbReference type="SMART" id="SM00129">
    <property type="entry name" value="KISc"/>
    <property type="match status" value="1"/>
</dbReference>
<keyword evidence="21" id="KW-1185">Reference proteome</keyword>